<feature type="region of interest" description="Disordered" evidence="1">
    <location>
        <begin position="1"/>
        <end position="26"/>
    </location>
</feature>
<evidence type="ECO:0000256" key="1">
    <source>
        <dbReference type="SAM" id="MobiDB-lite"/>
    </source>
</evidence>
<keyword evidence="3" id="KW-1185">Reference proteome</keyword>
<dbReference type="AlphaFoldDB" id="A0A672TTB8"/>
<accession>A0A672TTB8</accession>
<evidence type="ECO:0000313" key="2">
    <source>
        <dbReference type="Ensembl" id="ENSSHBP00005004721.1"/>
    </source>
</evidence>
<proteinExistence type="predicted"/>
<reference evidence="2" key="3">
    <citation type="submission" date="2025-09" db="UniProtKB">
        <authorList>
            <consortium name="Ensembl"/>
        </authorList>
    </citation>
    <scope>IDENTIFICATION</scope>
</reference>
<dbReference type="Ensembl" id="ENSSHBT00005005735.1">
    <property type="protein sequence ID" value="ENSSHBP00005004721.1"/>
    <property type="gene ID" value="ENSSHBG00005004180.1"/>
</dbReference>
<sequence>MGQRNPDSDLIPRSNSVDDTGLLSSPTKPVQIYQFTIKGLFEAALEPPQMRKAMQKHVWCLVRLSPSCFS</sequence>
<feature type="compositionally biased region" description="Polar residues" evidence="1">
    <location>
        <begin position="13"/>
        <end position="26"/>
    </location>
</feature>
<name>A0A672TTB8_STRHB</name>
<dbReference type="Proteomes" id="UP000472266">
    <property type="component" value="Chromosome 4"/>
</dbReference>
<organism evidence="2 3">
    <name type="scientific">Strigops habroptila</name>
    <name type="common">Kakapo</name>
    <dbReference type="NCBI Taxonomy" id="2489341"/>
    <lineage>
        <taxon>Eukaryota</taxon>
        <taxon>Metazoa</taxon>
        <taxon>Chordata</taxon>
        <taxon>Craniata</taxon>
        <taxon>Vertebrata</taxon>
        <taxon>Euteleostomi</taxon>
        <taxon>Archelosauria</taxon>
        <taxon>Archosauria</taxon>
        <taxon>Dinosauria</taxon>
        <taxon>Saurischia</taxon>
        <taxon>Theropoda</taxon>
        <taxon>Coelurosauria</taxon>
        <taxon>Aves</taxon>
        <taxon>Neognathae</taxon>
        <taxon>Neoaves</taxon>
        <taxon>Telluraves</taxon>
        <taxon>Australaves</taxon>
        <taxon>Psittaciformes</taxon>
        <taxon>Psittacidae</taxon>
        <taxon>Strigops</taxon>
    </lineage>
</organism>
<reference evidence="2" key="2">
    <citation type="submission" date="2025-08" db="UniProtKB">
        <authorList>
            <consortium name="Ensembl"/>
        </authorList>
    </citation>
    <scope>IDENTIFICATION</scope>
</reference>
<protein>
    <submittedName>
        <fullName evidence="2">Uncharacterized protein</fullName>
    </submittedName>
</protein>
<dbReference type="InParanoid" id="A0A672TTB8"/>
<reference evidence="2 3" key="1">
    <citation type="submission" date="2019-11" db="EMBL/GenBank/DDBJ databases">
        <title>Strigops habroptila (kakapo) genome, bStrHab1, primary haplotype, v2.</title>
        <authorList>
            <person name="Jarvis E.D."/>
            <person name="Howard J."/>
            <person name="Rhie A."/>
            <person name="Phillippy A."/>
            <person name="Korlach J."/>
            <person name="Digby A."/>
            <person name="Iorns D."/>
            <person name="Eason D."/>
            <person name="Robertson B."/>
            <person name="Raemaekers T."/>
            <person name="Howe K."/>
            <person name="Lewin H."/>
            <person name="Damas J."/>
            <person name="Hastie A."/>
            <person name="Tracey A."/>
            <person name="Chow W."/>
            <person name="Fedrigo O."/>
        </authorList>
    </citation>
    <scope>NUCLEOTIDE SEQUENCE [LARGE SCALE GENOMIC DNA]</scope>
</reference>
<evidence type="ECO:0000313" key="3">
    <source>
        <dbReference type="Proteomes" id="UP000472266"/>
    </source>
</evidence>